<feature type="active site" description="Proton donor/acceptor" evidence="2">
    <location>
        <position position="195"/>
    </location>
</feature>
<feature type="binding site" evidence="3">
    <location>
        <position position="146"/>
    </location>
    <ligand>
        <name>a divalent metal cation</name>
        <dbReference type="ChEBI" id="CHEBI:60240"/>
    </ligand>
</feature>
<evidence type="ECO:0000256" key="2">
    <source>
        <dbReference type="PIRSR" id="PIRSR605511-1"/>
    </source>
</evidence>
<dbReference type="SUPFAM" id="SSF63829">
    <property type="entry name" value="Calcium-dependent phosphotriesterase"/>
    <property type="match status" value="1"/>
</dbReference>
<feature type="domain" description="SMP-30/Gluconolactonase/LRE-like region" evidence="4">
    <location>
        <begin position="14"/>
        <end position="253"/>
    </location>
</feature>
<dbReference type="GO" id="GO:0019853">
    <property type="term" value="P:L-ascorbic acid biosynthetic process"/>
    <property type="evidence" value="ECO:0007669"/>
    <property type="project" value="TreeGrafter"/>
</dbReference>
<evidence type="ECO:0000313" key="5">
    <source>
        <dbReference type="EMBL" id="SCM77062.1"/>
    </source>
</evidence>
<dbReference type="InterPro" id="IPR011042">
    <property type="entry name" value="6-blade_b-propeller_TolB-like"/>
</dbReference>
<dbReference type="PRINTS" id="PR01790">
    <property type="entry name" value="SMP30FAMILY"/>
</dbReference>
<dbReference type="EMBL" id="FMJD01000008">
    <property type="protein sequence ID" value="SCM77062.1"/>
    <property type="molecule type" value="Genomic_DNA"/>
</dbReference>
<feature type="binding site" evidence="3">
    <location>
        <position position="99"/>
    </location>
    <ligand>
        <name>substrate</name>
    </ligand>
</feature>
<comment type="cofactor">
    <cofactor evidence="3">
        <name>Zn(2+)</name>
        <dbReference type="ChEBI" id="CHEBI:29105"/>
    </cofactor>
    <text evidence="3">Binds 1 divalent metal cation per subunit.</text>
</comment>
<dbReference type="PANTHER" id="PTHR10907">
    <property type="entry name" value="REGUCALCIN"/>
    <property type="match status" value="1"/>
</dbReference>
<proteinExistence type="inferred from homology"/>
<dbReference type="GO" id="GO:0004341">
    <property type="term" value="F:gluconolactonase activity"/>
    <property type="evidence" value="ECO:0007669"/>
    <property type="project" value="TreeGrafter"/>
</dbReference>
<dbReference type="PANTHER" id="PTHR10907:SF47">
    <property type="entry name" value="REGUCALCIN"/>
    <property type="match status" value="1"/>
</dbReference>
<keyword evidence="3" id="KW-0479">Metal-binding</keyword>
<accession>A0A212LHM9</accession>
<dbReference type="GO" id="GO:0005509">
    <property type="term" value="F:calcium ion binding"/>
    <property type="evidence" value="ECO:0007669"/>
    <property type="project" value="TreeGrafter"/>
</dbReference>
<feature type="binding site" evidence="3">
    <location>
        <position position="101"/>
    </location>
    <ligand>
        <name>substrate</name>
    </ligand>
</feature>
<dbReference type="RefSeq" id="WP_288197050.1">
    <property type="nucleotide sequence ID" value="NZ_LT608334.1"/>
</dbReference>
<keyword evidence="3" id="KW-0862">Zinc</keyword>
<sequence>MSRVSVLSSHACHLGEGPSWHAGHARAFWFDILERKLLEMGLDDAAPRIHDLPFHATVAARVDEDRHLIASDGGLHLRSIDDGALTELRPFWDDRPGTRSNDGAVHPAGALWISTMGRRFEPGFGRIWWYRAGELRPIVDGLTIPNAIAFSPDGGTAYFSDTPENVIYRQALDPATGLPRGERQVFCRVSGGGPDGATVDADGLLWNARWGGSAVDAYDPDGHVVRTISLPARQVSCPAFAGPGLDRLIVTSAYEGYDAEKRAAEPEAGWTYMVDGPFRGLPEPAVLIG</sequence>
<evidence type="ECO:0000256" key="1">
    <source>
        <dbReference type="ARBA" id="ARBA00008853"/>
    </source>
</evidence>
<feature type="binding site" evidence="3">
    <location>
        <position position="16"/>
    </location>
    <ligand>
        <name>a divalent metal cation</name>
        <dbReference type="ChEBI" id="CHEBI:60240"/>
    </ligand>
</feature>
<dbReference type="AlphaFoldDB" id="A0A212LHM9"/>
<gene>
    <name evidence="5" type="ORF">KL86PLE_40867</name>
</gene>
<dbReference type="Gene3D" id="2.120.10.30">
    <property type="entry name" value="TolB, C-terminal domain"/>
    <property type="match status" value="1"/>
</dbReference>
<evidence type="ECO:0000256" key="3">
    <source>
        <dbReference type="PIRSR" id="PIRSR605511-2"/>
    </source>
</evidence>
<dbReference type="InterPro" id="IPR005511">
    <property type="entry name" value="SMP-30"/>
</dbReference>
<evidence type="ECO:0000259" key="4">
    <source>
        <dbReference type="Pfam" id="PF08450"/>
    </source>
</evidence>
<protein>
    <submittedName>
        <fullName evidence="5">Calcium-binding protein</fullName>
    </submittedName>
</protein>
<feature type="binding site" evidence="3">
    <location>
        <position position="195"/>
    </location>
    <ligand>
        <name>a divalent metal cation</name>
        <dbReference type="ChEBI" id="CHEBI:60240"/>
    </ligand>
</feature>
<organism evidence="5">
    <name type="scientific">uncultured Pleomorphomonas sp</name>
    <dbReference type="NCBI Taxonomy" id="442121"/>
    <lineage>
        <taxon>Bacteria</taxon>
        <taxon>Pseudomonadati</taxon>
        <taxon>Pseudomonadota</taxon>
        <taxon>Alphaproteobacteria</taxon>
        <taxon>Hyphomicrobiales</taxon>
        <taxon>Pleomorphomonadaceae</taxon>
        <taxon>Pleomorphomonas</taxon>
        <taxon>environmental samples</taxon>
    </lineage>
</organism>
<dbReference type="InterPro" id="IPR013658">
    <property type="entry name" value="SGL"/>
</dbReference>
<name>A0A212LHM9_9HYPH</name>
<dbReference type="Pfam" id="PF08450">
    <property type="entry name" value="SGL"/>
    <property type="match status" value="1"/>
</dbReference>
<reference evidence="5" key="1">
    <citation type="submission" date="2016-08" db="EMBL/GenBank/DDBJ databases">
        <authorList>
            <person name="Seilhamer J.J."/>
        </authorList>
    </citation>
    <scope>NUCLEOTIDE SEQUENCE</scope>
    <source>
        <strain evidence="5">86</strain>
    </source>
</reference>
<comment type="similarity">
    <text evidence="1">Belongs to the SMP-30/CGR1 family.</text>
</comment>